<dbReference type="GO" id="GO:0000224">
    <property type="term" value="F:peptide-N4-(N-acetyl-beta-glucosaminyl)asparagine amidase activity"/>
    <property type="evidence" value="ECO:0007669"/>
    <property type="project" value="UniProtKB-EC"/>
</dbReference>
<keyword evidence="17" id="KW-1185">Reference proteome</keyword>
<dbReference type="GO" id="GO:0005634">
    <property type="term" value="C:nucleus"/>
    <property type="evidence" value="ECO:0007669"/>
    <property type="project" value="TreeGrafter"/>
</dbReference>
<keyword evidence="8" id="KW-0479">Metal-binding</keyword>
<comment type="subcellular location">
    <subcellularLocation>
        <location evidence="3">Cytoplasm</location>
    </subcellularLocation>
</comment>
<dbReference type="SUPFAM" id="SSF49785">
    <property type="entry name" value="Galactose-binding domain-like"/>
    <property type="match status" value="1"/>
</dbReference>
<evidence type="ECO:0000256" key="7">
    <source>
        <dbReference type="ARBA" id="ARBA00022490"/>
    </source>
</evidence>
<keyword evidence="10" id="KW-0862">Zinc</keyword>
<reference evidence="16 17" key="1">
    <citation type="journal article" date="2015" name="Genome Biol.">
        <title>Comparative genomics of Steinernema reveals deeply conserved gene regulatory networks.</title>
        <authorList>
            <person name="Dillman A.R."/>
            <person name="Macchietto M."/>
            <person name="Porter C.F."/>
            <person name="Rogers A."/>
            <person name="Williams B."/>
            <person name="Antoshechkin I."/>
            <person name="Lee M.M."/>
            <person name="Goodwin Z."/>
            <person name="Lu X."/>
            <person name="Lewis E.E."/>
            <person name="Goodrich-Blair H."/>
            <person name="Stock S.P."/>
            <person name="Adams B.J."/>
            <person name="Sternberg P.W."/>
            <person name="Mortazavi A."/>
        </authorList>
    </citation>
    <scope>NUCLEOTIDE SEQUENCE [LARGE SCALE GENOMIC DNA]</scope>
    <source>
        <strain evidence="16 17">ALL</strain>
    </source>
</reference>
<comment type="cofactor">
    <cofactor evidence="2">
        <name>Zn(2+)</name>
        <dbReference type="ChEBI" id="CHEBI:29105"/>
    </cofactor>
</comment>
<dbReference type="PANTHER" id="PTHR12143:SF19">
    <property type="entry name" value="PEPTIDE-N(4)-(N-ACETYL-BETA-GLUCOSAMINYL)ASPARAGINE AMIDASE"/>
    <property type="match status" value="1"/>
</dbReference>
<feature type="domain" description="Thioredoxin" evidence="14">
    <location>
        <begin position="35"/>
        <end position="147"/>
    </location>
</feature>
<dbReference type="SMART" id="SM00460">
    <property type="entry name" value="TGc"/>
    <property type="match status" value="1"/>
</dbReference>
<organism evidence="16 17">
    <name type="scientific">Steinernema carpocapsae</name>
    <name type="common">Entomopathogenic nematode</name>
    <dbReference type="NCBI Taxonomy" id="34508"/>
    <lineage>
        <taxon>Eukaryota</taxon>
        <taxon>Metazoa</taxon>
        <taxon>Ecdysozoa</taxon>
        <taxon>Nematoda</taxon>
        <taxon>Chromadorea</taxon>
        <taxon>Rhabditida</taxon>
        <taxon>Tylenchina</taxon>
        <taxon>Panagrolaimomorpha</taxon>
        <taxon>Strongyloidoidea</taxon>
        <taxon>Steinernematidae</taxon>
        <taxon>Steinernema</taxon>
    </lineage>
</organism>
<keyword evidence="7" id="KW-0963">Cytoplasm</keyword>
<dbReference type="SMART" id="SM00613">
    <property type="entry name" value="PAW"/>
    <property type="match status" value="1"/>
</dbReference>
<evidence type="ECO:0000313" key="17">
    <source>
        <dbReference type="Proteomes" id="UP000298663"/>
    </source>
</evidence>
<dbReference type="InterPro" id="IPR038680">
    <property type="entry name" value="PAW_sf"/>
</dbReference>
<dbReference type="CDD" id="cd02947">
    <property type="entry name" value="TRX_family"/>
    <property type="match status" value="1"/>
</dbReference>
<feature type="region of interest" description="Disordered" evidence="13">
    <location>
        <begin position="442"/>
        <end position="462"/>
    </location>
</feature>
<dbReference type="InterPro" id="IPR002931">
    <property type="entry name" value="Transglutaminase-like"/>
</dbReference>
<evidence type="ECO:0000256" key="5">
    <source>
        <dbReference type="ARBA" id="ARBA00012158"/>
    </source>
</evidence>
<dbReference type="PANTHER" id="PTHR12143">
    <property type="entry name" value="PEPTIDE N-GLYCANASE PNGASE -RELATED"/>
    <property type="match status" value="1"/>
</dbReference>
<dbReference type="Proteomes" id="UP000298663">
    <property type="component" value="Unassembled WGS sequence"/>
</dbReference>
<evidence type="ECO:0000256" key="1">
    <source>
        <dbReference type="ARBA" id="ARBA00001650"/>
    </source>
</evidence>
<dbReference type="InterPro" id="IPR038765">
    <property type="entry name" value="Papain-like_cys_pep_sf"/>
</dbReference>
<evidence type="ECO:0000256" key="2">
    <source>
        <dbReference type="ARBA" id="ARBA00001947"/>
    </source>
</evidence>
<dbReference type="Pfam" id="PF04721">
    <property type="entry name" value="PAW"/>
    <property type="match status" value="1"/>
</dbReference>
<dbReference type="PROSITE" id="PS51352">
    <property type="entry name" value="THIOREDOXIN_2"/>
    <property type="match status" value="1"/>
</dbReference>
<dbReference type="InterPro" id="IPR036249">
    <property type="entry name" value="Thioredoxin-like_sf"/>
</dbReference>
<dbReference type="Gene3D" id="2.20.25.10">
    <property type="match status" value="1"/>
</dbReference>
<dbReference type="EC" id="3.5.1.52" evidence="5"/>
<feature type="domain" description="PAW" evidence="15">
    <location>
        <begin position="446"/>
        <end position="644"/>
    </location>
</feature>
<comment type="similarity">
    <text evidence="4 12">Belongs to the transglutaminase-like superfamily. PNGase family.</text>
</comment>
<protein>
    <recommendedName>
        <fullName evidence="6">Peptide-N(4)-(N-acetyl-beta-glucosaminyl)asparagine amidase</fullName>
        <ecNumber evidence="5">3.5.1.52</ecNumber>
    </recommendedName>
    <alternativeName>
        <fullName evidence="11">Peptide:N-glycanase</fullName>
    </alternativeName>
</protein>
<evidence type="ECO:0000256" key="13">
    <source>
        <dbReference type="SAM" id="MobiDB-lite"/>
    </source>
</evidence>
<name>A0A4U5PHW7_STECR</name>
<proteinExistence type="inferred from homology"/>
<dbReference type="SUPFAM" id="SSF52833">
    <property type="entry name" value="Thioredoxin-like"/>
    <property type="match status" value="1"/>
</dbReference>
<dbReference type="Gene3D" id="3.10.620.30">
    <property type="match status" value="1"/>
</dbReference>
<reference evidence="16 17" key="2">
    <citation type="journal article" date="2019" name="G3 (Bethesda)">
        <title>Hybrid Assembly of the Genome of the Entomopathogenic Nematode Steinernema carpocapsae Identifies the X-Chromosome.</title>
        <authorList>
            <person name="Serra L."/>
            <person name="Macchietto M."/>
            <person name="Macias-Munoz A."/>
            <person name="McGill C.J."/>
            <person name="Rodriguez I.M."/>
            <person name="Rodriguez B."/>
            <person name="Murad R."/>
            <person name="Mortazavi A."/>
        </authorList>
    </citation>
    <scope>NUCLEOTIDE SEQUENCE [LARGE SCALE GENOMIC DNA]</scope>
    <source>
        <strain evidence="16 17">ALL</strain>
    </source>
</reference>
<gene>
    <name evidence="16" type="ORF">L596_010296</name>
</gene>
<dbReference type="InterPro" id="IPR008979">
    <property type="entry name" value="Galactose-bd-like_sf"/>
</dbReference>
<evidence type="ECO:0000256" key="3">
    <source>
        <dbReference type="ARBA" id="ARBA00004496"/>
    </source>
</evidence>
<evidence type="ECO:0000256" key="10">
    <source>
        <dbReference type="ARBA" id="ARBA00022833"/>
    </source>
</evidence>
<evidence type="ECO:0000256" key="4">
    <source>
        <dbReference type="ARBA" id="ARBA00009390"/>
    </source>
</evidence>
<dbReference type="OrthoDB" id="409136at2759"/>
<dbReference type="InterPro" id="IPR050883">
    <property type="entry name" value="PNGase"/>
</dbReference>
<dbReference type="Pfam" id="PF01841">
    <property type="entry name" value="Transglut_core"/>
    <property type="match status" value="1"/>
</dbReference>
<dbReference type="STRING" id="34508.A0A4U5PHW7"/>
<evidence type="ECO:0000256" key="8">
    <source>
        <dbReference type="ARBA" id="ARBA00022723"/>
    </source>
</evidence>
<dbReference type="EMBL" id="AZBU02000002">
    <property type="protein sequence ID" value="TKR96247.1"/>
    <property type="molecule type" value="Genomic_DNA"/>
</dbReference>
<dbReference type="SUPFAM" id="SSF54001">
    <property type="entry name" value="Cysteine proteinases"/>
    <property type="match status" value="1"/>
</dbReference>
<evidence type="ECO:0000259" key="15">
    <source>
        <dbReference type="PROSITE" id="PS51398"/>
    </source>
</evidence>
<comment type="catalytic activity">
    <reaction evidence="1">
        <text>Hydrolysis of an N(4)-(acetyl-beta-D-glucosaminyl)asparagine residue in which the glucosamine residue may be further glycosylated, to yield a (substituted) N-acetyl-beta-D-glucosaminylamine and a peptide containing an aspartate residue.</text>
        <dbReference type="EC" id="3.5.1.52"/>
    </reaction>
</comment>
<dbReference type="AlphaFoldDB" id="A0A4U5PHW7"/>
<dbReference type="Pfam" id="PF00085">
    <property type="entry name" value="Thioredoxin"/>
    <property type="match status" value="1"/>
</dbReference>
<evidence type="ECO:0000256" key="12">
    <source>
        <dbReference type="PROSITE-ProRule" id="PRU00731"/>
    </source>
</evidence>
<sequence>MRFHLSSRAFQTLFRSFFLTIHRDYILQTYQNVICFQANTMPVFDVLSDQDFTHLNYSTGNHALICQFSALWCEPCRRISPVFDELQKQYKDIVFARINFDVCPETVRRFNVTSVPTFVFILNSQEVARFSGSNPQELAQRCNELNERMPRTQKRRDPKAASHTERQFLSEFVRYADRMFDYENEVSQMQALSLIPEQELKESATEDGVLDEVKLAQGMAHWFKGSFFTWVDKPKCPTCLTDETVVEGGSVEPSSGEAADGANKVELYICGACSGHVRFPRYNNPVKLLETRKGRCGEWANCFALFCFAMGLETRFVVDRADHVWVEIWATKLDRWVHCDPCEAVVDTPLLYEKGWGKKLSYVVAFGIDNIRDVTWRYTFDHKAAIKRRRSVREEVLARFIHKLQNRQSTRAKPRAKRQDELSRRRIREAVEMLTPKLQLRGTGEEGQGRVSGSAAWTRQRGEDGGVKPGFAPFEIRPTEDDVTNKMFTLTYSVTADSYANDNSQGSSKGFASQAFKVDGVFRKVEIDWKVAYLCREEGRESGEIAWRIDLKGLPVADVEIDLSGMTTFENGRIQAIACCGDFCVRIPTETGRAVLQDVGNVDHVDISVTFEAGSGKLAWQHAQLFRKKLDEASPDMKVQVRFK</sequence>
<accession>A0A4U5PHW7</accession>
<dbReference type="Gene3D" id="3.40.30.10">
    <property type="entry name" value="Glutaredoxin"/>
    <property type="match status" value="1"/>
</dbReference>
<keyword evidence="9" id="KW-0378">Hydrolase</keyword>
<evidence type="ECO:0000256" key="9">
    <source>
        <dbReference type="ARBA" id="ARBA00022801"/>
    </source>
</evidence>
<dbReference type="GO" id="GO:0046872">
    <property type="term" value="F:metal ion binding"/>
    <property type="evidence" value="ECO:0007669"/>
    <property type="project" value="UniProtKB-KW"/>
</dbReference>
<dbReference type="PROSITE" id="PS51398">
    <property type="entry name" value="PAW"/>
    <property type="match status" value="1"/>
</dbReference>
<dbReference type="GO" id="GO:0006516">
    <property type="term" value="P:glycoprotein catabolic process"/>
    <property type="evidence" value="ECO:0007669"/>
    <property type="project" value="InterPro"/>
</dbReference>
<evidence type="ECO:0000313" key="16">
    <source>
        <dbReference type="EMBL" id="TKR96247.1"/>
    </source>
</evidence>
<dbReference type="InterPro" id="IPR013766">
    <property type="entry name" value="Thioredoxin_domain"/>
</dbReference>
<evidence type="ECO:0000256" key="6">
    <source>
        <dbReference type="ARBA" id="ARBA00018546"/>
    </source>
</evidence>
<evidence type="ECO:0000256" key="11">
    <source>
        <dbReference type="ARBA" id="ARBA00032901"/>
    </source>
</evidence>
<dbReference type="GO" id="GO:0005829">
    <property type="term" value="C:cytosol"/>
    <property type="evidence" value="ECO:0007669"/>
    <property type="project" value="TreeGrafter"/>
</dbReference>
<comment type="caution">
    <text evidence="16">The sequence shown here is derived from an EMBL/GenBank/DDBJ whole genome shotgun (WGS) entry which is preliminary data.</text>
</comment>
<dbReference type="Gene3D" id="2.60.120.1020">
    <property type="entry name" value="Peptide N glycanase, PAW domain"/>
    <property type="match status" value="1"/>
</dbReference>
<evidence type="ECO:0000259" key="14">
    <source>
        <dbReference type="PROSITE" id="PS51352"/>
    </source>
</evidence>
<dbReference type="InterPro" id="IPR006588">
    <property type="entry name" value="Peptide_N_glycanase_PAW_dom"/>
</dbReference>